<keyword evidence="5 12" id="KW-0235">DNA replication</keyword>
<dbReference type="SUPFAM" id="SSF56731">
    <property type="entry name" value="DNA primase core"/>
    <property type="match status" value="1"/>
</dbReference>
<keyword evidence="8 12" id="KW-0862">Zinc</keyword>
<dbReference type="Pfam" id="PF13662">
    <property type="entry name" value="Toprim_4"/>
    <property type="match status" value="1"/>
</dbReference>
<sequence>MAGLINSEDIAAVKARSSIEDVVREHVTLRSAGPGSLKGLCPFHDEKTPSFNIRPAVGAWHCFGCQEGGDVISFVQKVDHLTFSEAVERLAQKLGMELRYENGDRPREEGLGRRSRLIEAHRVAEEYYTELLLGSQSARTARDFLRARDFNSEHVKQFGIGFAPRGGEDLVRHLRAKGFTDDELVTGGIAGRGSRGLYDRFRGRLVWPIRDITGDTVGFGARRIFDDDRIEAKYLNTSETPIYKKSTVLYGLDLAKKKISQGRQAVVVEGYTDVMACHLAGVETAVATCGTAFGADHIKTLRRLMRDEAGLAPAKVIFTFDGDAAGQKAAMRAFADDEKWTSQSFVAVEKSGKDPCELRQAGGDPAVQALIEDAVPMFEFAVRTTIKRFDVATAEGRIQAVRAVAPIIASIRDQSLRPEYTREVSGMLGLDVEQVATEVSRAGKIKVEEDARPDRSGRDAQGRRDDGEPSATETAGALPMPDRRDPVVLAERQLLQVLLQFPTVFKPGAIDLLTPESFSAPAHRAVFDGIRIAHHSSDKGNARAWTSAVTEAAATPVAGLVSELAVDTLPTRMDPNTGLPTSRYVDELFDRVRTIALTRRIADSMSEMRRLDHAETPAPERTRELGIQLQTLQRELAAIKAGMG</sequence>
<dbReference type="NCBIfam" id="TIGR01391">
    <property type="entry name" value="dnaG"/>
    <property type="match status" value="1"/>
</dbReference>
<protein>
    <recommendedName>
        <fullName evidence="12 13">DNA primase</fullName>
        <ecNumber evidence="12">2.7.7.101</ecNumber>
    </recommendedName>
</protein>
<evidence type="ECO:0000256" key="13">
    <source>
        <dbReference type="PIRNR" id="PIRNR002811"/>
    </source>
</evidence>
<evidence type="ECO:0000256" key="14">
    <source>
        <dbReference type="SAM" id="MobiDB-lite"/>
    </source>
</evidence>
<evidence type="ECO:0000256" key="5">
    <source>
        <dbReference type="ARBA" id="ARBA00022705"/>
    </source>
</evidence>
<keyword evidence="4 12" id="KW-0548">Nucleotidyltransferase</keyword>
<dbReference type="Gene3D" id="3.90.580.10">
    <property type="entry name" value="Zinc finger, CHC2-type domain"/>
    <property type="match status" value="1"/>
</dbReference>
<evidence type="ECO:0000256" key="4">
    <source>
        <dbReference type="ARBA" id="ARBA00022695"/>
    </source>
</evidence>
<dbReference type="EMBL" id="BAAARE010000041">
    <property type="protein sequence ID" value="GAA2502886.1"/>
    <property type="molecule type" value="Genomic_DNA"/>
</dbReference>
<dbReference type="Pfam" id="PF10410">
    <property type="entry name" value="DnaB_bind"/>
    <property type="match status" value="1"/>
</dbReference>
<keyword evidence="9" id="KW-0460">Magnesium</keyword>
<dbReference type="Pfam" id="PF08278">
    <property type="entry name" value="DnaG_DnaB_bind"/>
    <property type="match status" value="1"/>
</dbReference>
<dbReference type="PROSITE" id="PS50880">
    <property type="entry name" value="TOPRIM"/>
    <property type="match status" value="1"/>
</dbReference>
<dbReference type="InterPro" id="IPR034151">
    <property type="entry name" value="TOPRIM_DnaG_bac"/>
</dbReference>
<dbReference type="HAMAP" id="MF_00974">
    <property type="entry name" value="DNA_primase_DnaG"/>
    <property type="match status" value="1"/>
</dbReference>
<evidence type="ECO:0000313" key="17">
    <source>
        <dbReference type="Proteomes" id="UP001500730"/>
    </source>
</evidence>
<dbReference type="InterPro" id="IPR050219">
    <property type="entry name" value="DnaG_primase"/>
</dbReference>
<feature type="region of interest" description="Disordered" evidence="14">
    <location>
        <begin position="443"/>
        <end position="483"/>
    </location>
</feature>
<dbReference type="CDD" id="cd03364">
    <property type="entry name" value="TOPRIM_DnaG_primases"/>
    <property type="match status" value="1"/>
</dbReference>
<evidence type="ECO:0000256" key="3">
    <source>
        <dbReference type="ARBA" id="ARBA00022679"/>
    </source>
</evidence>
<dbReference type="InterPro" id="IPR030846">
    <property type="entry name" value="DnaG_bac"/>
</dbReference>
<dbReference type="Proteomes" id="UP001500730">
    <property type="component" value="Unassembled WGS sequence"/>
</dbReference>
<organism evidence="16 17">
    <name type="scientific">Terrabacter carboxydivorans</name>
    <dbReference type="NCBI Taxonomy" id="619730"/>
    <lineage>
        <taxon>Bacteria</taxon>
        <taxon>Bacillati</taxon>
        <taxon>Actinomycetota</taxon>
        <taxon>Actinomycetes</taxon>
        <taxon>Micrococcales</taxon>
        <taxon>Intrasporangiaceae</taxon>
        <taxon>Terrabacter</taxon>
    </lineage>
</organism>
<dbReference type="InterPro" id="IPR002694">
    <property type="entry name" value="Znf_CHC2"/>
</dbReference>
<dbReference type="PANTHER" id="PTHR30313:SF2">
    <property type="entry name" value="DNA PRIMASE"/>
    <property type="match status" value="1"/>
</dbReference>
<comment type="function">
    <text evidence="12 13">RNA polymerase that catalyzes the synthesis of short RNA molecules used as primers for DNA polymerase during DNA replication.</text>
</comment>
<gene>
    <name evidence="12 16" type="primary">dnaG</name>
    <name evidence="16" type="ORF">GCM10009858_46250</name>
</gene>
<evidence type="ECO:0000259" key="15">
    <source>
        <dbReference type="PROSITE" id="PS50880"/>
    </source>
</evidence>
<evidence type="ECO:0000313" key="16">
    <source>
        <dbReference type="EMBL" id="GAA2502886.1"/>
    </source>
</evidence>
<name>A0ABP5ZRG0_9MICO</name>
<evidence type="ECO:0000256" key="9">
    <source>
        <dbReference type="ARBA" id="ARBA00022842"/>
    </source>
</evidence>
<dbReference type="RefSeq" id="WP_344257468.1">
    <property type="nucleotide sequence ID" value="NZ_BAAARE010000041.1"/>
</dbReference>
<keyword evidence="17" id="KW-1185">Reference proteome</keyword>
<dbReference type="Pfam" id="PF01807">
    <property type="entry name" value="Zn_ribbon_DnaG"/>
    <property type="match status" value="1"/>
</dbReference>
<accession>A0ABP5ZRG0</accession>
<comment type="catalytic activity">
    <reaction evidence="12">
        <text>ssDNA + n NTP = ssDNA/pppN(pN)n-1 hybrid + (n-1) diphosphate.</text>
        <dbReference type="EC" id="2.7.7.101"/>
    </reaction>
</comment>
<feature type="compositionally biased region" description="Basic and acidic residues" evidence="14">
    <location>
        <begin position="445"/>
        <end position="467"/>
    </location>
</feature>
<dbReference type="InterPro" id="IPR036977">
    <property type="entry name" value="DNA_primase_Znf_CHC2"/>
</dbReference>
<dbReference type="InterPro" id="IPR037068">
    <property type="entry name" value="DNA_primase_core_N_sf"/>
</dbReference>
<keyword evidence="3 12" id="KW-0808">Transferase</keyword>
<proteinExistence type="inferred from homology"/>
<dbReference type="SMART" id="SM00493">
    <property type="entry name" value="TOPRIM"/>
    <property type="match status" value="1"/>
</dbReference>
<keyword evidence="11 12" id="KW-0804">Transcription</keyword>
<comment type="similarity">
    <text evidence="12 13">Belongs to the DnaG primase family.</text>
</comment>
<comment type="subunit">
    <text evidence="12">Monomer. Interacts with DnaB.</text>
</comment>
<evidence type="ECO:0000256" key="6">
    <source>
        <dbReference type="ARBA" id="ARBA00022723"/>
    </source>
</evidence>
<feature type="domain" description="Toprim" evidence="15">
    <location>
        <begin position="263"/>
        <end position="365"/>
    </location>
</feature>
<dbReference type="InterPro" id="IPR006171">
    <property type="entry name" value="TOPRIM_dom"/>
</dbReference>
<dbReference type="Pfam" id="PF08275">
    <property type="entry name" value="DNAG_N"/>
    <property type="match status" value="1"/>
</dbReference>
<keyword evidence="7 12" id="KW-0863">Zinc-finger</keyword>
<dbReference type="InterPro" id="IPR013173">
    <property type="entry name" value="DNA_primase_DnaG_DnaB-bd_dom"/>
</dbReference>
<keyword evidence="10 12" id="KW-0238">DNA-binding</keyword>
<dbReference type="InterPro" id="IPR013264">
    <property type="entry name" value="DNAG_N"/>
</dbReference>
<reference evidence="17" key="1">
    <citation type="journal article" date="2019" name="Int. J. Syst. Evol. Microbiol.">
        <title>The Global Catalogue of Microorganisms (GCM) 10K type strain sequencing project: providing services to taxonomists for standard genome sequencing and annotation.</title>
        <authorList>
            <consortium name="The Broad Institute Genomics Platform"/>
            <consortium name="The Broad Institute Genome Sequencing Center for Infectious Disease"/>
            <person name="Wu L."/>
            <person name="Ma J."/>
        </authorList>
    </citation>
    <scope>NUCLEOTIDE SEQUENCE [LARGE SCALE GENOMIC DNA]</scope>
    <source>
        <strain evidence="17">JCM 16259</strain>
    </source>
</reference>
<dbReference type="InterPro" id="IPR016136">
    <property type="entry name" value="DNA_helicase_N/primase_C"/>
</dbReference>
<comment type="cofactor">
    <cofactor evidence="12 13">
        <name>Zn(2+)</name>
        <dbReference type="ChEBI" id="CHEBI:29105"/>
    </cofactor>
    <text evidence="12 13">Binds 1 zinc ion per monomer.</text>
</comment>
<keyword evidence="6 12" id="KW-0479">Metal-binding</keyword>
<evidence type="ECO:0000256" key="11">
    <source>
        <dbReference type="ARBA" id="ARBA00023163"/>
    </source>
</evidence>
<dbReference type="SMART" id="SM00400">
    <property type="entry name" value="ZnF_CHCC"/>
    <property type="match status" value="1"/>
</dbReference>
<evidence type="ECO:0000256" key="1">
    <source>
        <dbReference type="ARBA" id="ARBA00022478"/>
    </source>
</evidence>
<evidence type="ECO:0000256" key="2">
    <source>
        <dbReference type="ARBA" id="ARBA00022515"/>
    </source>
</evidence>
<dbReference type="PIRSF" id="PIRSF002811">
    <property type="entry name" value="DnaG"/>
    <property type="match status" value="1"/>
</dbReference>
<dbReference type="EC" id="2.7.7.101" evidence="12"/>
<comment type="domain">
    <text evidence="12">Contains an N-terminal zinc-binding domain, a central core domain that contains the primase activity, and a C-terminal DnaB-binding domain.</text>
</comment>
<keyword evidence="1 12" id="KW-0240">DNA-directed RNA polymerase</keyword>
<comment type="caution">
    <text evidence="16">The sequence shown here is derived from an EMBL/GenBank/DDBJ whole genome shotgun (WGS) entry which is preliminary data.</text>
</comment>
<evidence type="ECO:0000256" key="12">
    <source>
        <dbReference type="HAMAP-Rule" id="MF_00974"/>
    </source>
</evidence>
<evidence type="ECO:0000256" key="10">
    <source>
        <dbReference type="ARBA" id="ARBA00023125"/>
    </source>
</evidence>
<dbReference type="InterPro" id="IPR006295">
    <property type="entry name" value="DNA_primase_DnaG"/>
</dbReference>
<keyword evidence="2 12" id="KW-0639">Primosome</keyword>
<evidence type="ECO:0000256" key="7">
    <source>
        <dbReference type="ARBA" id="ARBA00022771"/>
    </source>
</evidence>
<evidence type="ECO:0000256" key="8">
    <source>
        <dbReference type="ARBA" id="ARBA00022833"/>
    </source>
</evidence>
<dbReference type="Gene3D" id="3.40.1360.10">
    <property type="match status" value="1"/>
</dbReference>
<dbReference type="Gene3D" id="3.90.980.10">
    <property type="entry name" value="DNA primase, catalytic core, N-terminal domain"/>
    <property type="match status" value="1"/>
</dbReference>
<dbReference type="SUPFAM" id="SSF57783">
    <property type="entry name" value="Zinc beta-ribbon"/>
    <property type="match status" value="1"/>
</dbReference>
<dbReference type="Gene3D" id="1.10.860.10">
    <property type="entry name" value="DNAb Helicase, Chain A"/>
    <property type="match status" value="1"/>
</dbReference>
<dbReference type="InterPro" id="IPR019475">
    <property type="entry name" value="DNA_primase_DnaB-bd"/>
</dbReference>
<dbReference type="PANTHER" id="PTHR30313">
    <property type="entry name" value="DNA PRIMASE"/>
    <property type="match status" value="1"/>
</dbReference>
<feature type="zinc finger region" description="CHC2-type" evidence="12">
    <location>
        <begin position="41"/>
        <end position="65"/>
    </location>
</feature>